<keyword evidence="3" id="KW-0813">Transport</keyword>
<evidence type="ECO:0000313" key="13">
    <source>
        <dbReference type="Proteomes" id="UP000007241"/>
    </source>
</evidence>
<evidence type="ECO:0000259" key="10">
    <source>
        <dbReference type="Pfam" id="PF13967"/>
    </source>
</evidence>
<dbReference type="InterPro" id="IPR032880">
    <property type="entry name" value="CSC1/OSCA1-like_N"/>
</dbReference>
<feature type="transmembrane region" description="Helical" evidence="8">
    <location>
        <begin position="433"/>
        <end position="453"/>
    </location>
</feature>
<evidence type="ECO:0000256" key="5">
    <source>
        <dbReference type="ARBA" id="ARBA00022989"/>
    </source>
</evidence>
<accession>F4NRC9</accession>
<feature type="transmembrane region" description="Helical" evidence="8">
    <location>
        <begin position="387"/>
        <end position="413"/>
    </location>
</feature>
<proteinExistence type="inferred from homology"/>
<feature type="transmembrane region" description="Helical" evidence="8">
    <location>
        <begin position="678"/>
        <end position="699"/>
    </location>
</feature>
<keyword evidence="6 8" id="KW-0472">Membrane</keyword>
<dbReference type="GO" id="GO:0005886">
    <property type="term" value="C:plasma membrane"/>
    <property type="evidence" value="ECO:0000318"/>
    <property type="project" value="GO_Central"/>
</dbReference>
<dbReference type="Pfam" id="PF14703">
    <property type="entry name" value="PHM7_cyt"/>
    <property type="match status" value="1"/>
</dbReference>
<organism evidence="12 13">
    <name type="scientific">Batrachochytrium dendrobatidis (strain JAM81 / FGSC 10211)</name>
    <name type="common">Frog chytrid fungus</name>
    <dbReference type="NCBI Taxonomy" id="684364"/>
    <lineage>
        <taxon>Eukaryota</taxon>
        <taxon>Fungi</taxon>
        <taxon>Fungi incertae sedis</taxon>
        <taxon>Chytridiomycota</taxon>
        <taxon>Chytridiomycota incertae sedis</taxon>
        <taxon>Chytridiomycetes</taxon>
        <taxon>Rhizophydiales</taxon>
        <taxon>Rhizophydiales incertae sedis</taxon>
        <taxon>Batrachochytrium</taxon>
    </lineage>
</organism>
<feature type="transmembrane region" description="Helical" evidence="8">
    <location>
        <begin position="531"/>
        <end position="557"/>
    </location>
</feature>
<comment type="similarity">
    <text evidence="2">Belongs to the CSC1 (TC 1.A.17) family.</text>
</comment>
<evidence type="ECO:0000256" key="3">
    <source>
        <dbReference type="ARBA" id="ARBA00022448"/>
    </source>
</evidence>
<name>F4NRC9_BATDJ</name>
<evidence type="ECO:0000256" key="4">
    <source>
        <dbReference type="ARBA" id="ARBA00022692"/>
    </source>
</evidence>
<feature type="domain" description="CSC1/OSCA1-like cytosolic" evidence="11">
    <location>
        <begin position="199"/>
        <end position="374"/>
    </location>
</feature>
<keyword evidence="4 8" id="KW-0812">Transmembrane</keyword>
<evidence type="ECO:0000256" key="6">
    <source>
        <dbReference type="ARBA" id="ARBA00023136"/>
    </source>
</evidence>
<sequence length="920" mass="102380">MAPVYSDLISLLTAFGTNIAISAALIVGFSLLRTTNKNVYEPRLKFAEEDKRPQPLSASPVSWIKPSFFTDELELVGKIGLDAVMFLRFINVLVRLFVGTTILAIILCAVNFHAPNIDPPIFSPGSDNDGANPAFNPSLTLFSISNMVNAESQLFYIPAFFAWIISIYAYYLLYTTWLEYIKLRKAYFSSPDYLNSFYSRCVLVTDVSEHMSKEGVLEDFIKSADLSYPPSQILRGRDFTTLPQLMKAHTEATFALEAVFVKYLKDPYNLPSERPTHKIGGYLFHLIDGKKVDSIDYYGKEIRRLESEIYEMRSKGDDYYKANSSAFISFDSIKGAHSAANKLAGFIKTTMRTQMIAPPRFKVSPNFEHLIWENVGVMSAIRNTRRLIAFGMLAAITIGWTFFQAFLGTLVTIESISAYSPGIANFISRNQGLNVIVKSFVGPGLVALSNILLPMALRVVARTQGVVSGPGVEKSVLYKYFVFQVYNQLIINVVGITGVKSIWTALTAGSVSNNLIWQQVATDIVARGNVVLLYIIAGYTSYGVEIIQGAPLVIGYIKRKYFTLTPRQEYELNDEPAFDFMITYGFLTLVALIGLGYAVIAPIIVPFVTVLFLLAYVVMKYQLLYVYEVKQETGGTWWPKVFNIMCFIVGAFQLMTFGSIVVTSAVKSSTGNGKSQSMIVVVLVFITIAFYLFCSFYLAPRAAYVSKRHSAAFLPLIDHRDGSTTAVDDRGNSATTVADPESGAEHEARKSAVSDKNALANRLFNPAMVKPLVKVWVAPQSKSMLHTFYHPDYLDLVDYVRKTKVGESRDQYVTIAKNLKKRMQSFQSDRSSQRVASRNGSADAEAGRGEGPPEDEPIVLTPSESVVEGLDRIDFQGRYTVVTPEPMSFDGYGKDVSDAYEMRALVDSKGETNTHVLQKR</sequence>
<dbReference type="InterPro" id="IPR003864">
    <property type="entry name" value="CSC1/OSCA1-like_7TM"/>
</dbReference>
<dbReference type="GeneID" id="18240250"/>
<dbReference type="HOGENOM" id="CLU_009187_1_0_1"/>
<evidence type="ECO:0000256" key="8">
    <source>
        <dbReference type="SAM" id="Phobius"/>
    </source>
</evidence>
<dbReference type="EMBL" id="GL882879">
    <property type="protein sequence ID" value="EGF83729.1"/>
    <property type="molecule type" value="Genomic_DNA"/>
</dbReference>
<reference evidence="12 13" key="1">
    <citation type="submission" date="2009-12" db="EMBL/GenBank/DDBJ databases">
        <title>The draft genome of Batrachochytrium dendrobatidis.</title>
        <authorList>
            <consortium name="US DOE Joint Genome Institute (JGI-PGF)"/>
            <person name="Kuo A."/>
            <person name="Salamov A."/>
            <person name="Schmutz J."/>
            <person name="Lucas S."/>
            <person name="Pitluck S."/>
            <person name="Rosenblum E."/>
            <person name="Stajich J."/>
            <person name="Eisen M."/>
            <person name="Grigoriev I.V."/>
        </authorList>
    </citation>
    <scope>NUCLEOTIDE SEQUENCE [LARGE SCALE GENOMIC DNA]</scope>
    <source>
        <strain evidence="13">JAM81 / FGSC 10211</strain>
    </source>
</reference>
<dbReference type="OMA" id="VVCAWAF"/>
<gene>
    <name evidence="12" type="ORF">BATDEDRAFT_33870</name>
</gene>
<evidence type="ECO:0000259" key="11">
    <source>
        <dbReference type="Pfam" id="PF14703"/>
    </source>
</evidence>
<feature type="transmembrane region" description="Helical" evidence="8">
    <location>
        <begin position="603"/>
        <end position="621"/>
    </location>
</feature>
<keyword evidence="13" id="KW-1185">Reference proteome</keyword>
<feature type="transmembrane region" description="Helical" evidence="8">
    <location>
        <begin position="155"/>
        <end position="174"/>
    </location>
</feature>
<evidence type="ECO:0000256" key="7">
    <source>
        <dbReference type="SAM" id="MobiDB-lite"/>
    </source>
</evidence>
<dbReference type="PANTHER" id="PTHR13018">
    <property type="entry name" value="PROBABLE MEMBRANE PROTEIN DUF221-RELATED"/>
    <property type="match status" value="1"/>
</dbReference>
<feature type="compositionally biased region" description="Polar residues" evidence="7">
    <location>
        <begin position="824"/>
        <end position="840"/>
    </location>
</feature>
<dbReference type="RefSeq" id="XP_006675678.1">
    <property type="nucleotide sequence ID" value="XM_006675615.1"/>
</dbReference>
<evidence type="ECO:0000256" key="2">
    <source>
        <dbReference type="ARBA" id="ARBA00007779"/>
    </source>
</evidence>
<feature type="transmembrane region" description="Helical" evidence="8">
    <location>
        <begin position="489"/>
        <end position="511"/>
    </location>
</feature>
<protein>
    <recommendedName>
        <fullName evidence="14">CSC1/OSCA1-like 7TM region domain-containing protein</fullName>
    </recommendedName>
</protein>
<feature type="transmembrane region" description="Helical" evidence="8">
    <location>
        <begin position="12"/>
        <end position="32"/>
    </location>
</feature>
<keyword evidence="5 8" id="KW-1133">Transmembrane helix</keyword>
<evidence type="ECO:0000256" key="1">
    <source>
        <dbReference type="ARBA" id="ARBA00004141"/>
    </source>
</evidence>
<dbReference type="AlphaFoldDB" id="F4NRC9"/>
<feature type="transmembrane region" description="Helical" evidence="8">
    <location>
        <begin position="577"/>
        <end position="597"/>
    </location>
</feature>
<dbReference type="InParanoid" id="F4NRC9"/>
<evidence type="ECO:0000259" key="9">
    <source>
        <dbReference type="Pfam" id="PF02714"/>
    </source>
</evidence>
<dbReference type="OrthoDB" id="2150324at2759"/>
<comment type="subcellular location">
    <subcellularLocation>
        <location evidence="1">Membrane</location>
        <topology evidence="1">Multi-pass membrane protein</topology>
    </subcellularLocation>
</comment>
<feature type="region of interest" description="Disordered" evidence="7">
    <location>
        <begin position="725"/>
        <end position="751"/>
    </location>
</feature>
<dbReference type="STRING" id="684364.F4NRC9"/>
<evidence type="ECO:0000313" key="12">
    <source>
        <dbReference type="EMBL" id="EGF83729.1"/>
    </source>
</evidence>
<dbReference type="PANTHER" id="PTHR13018:SF139">
    <property type="entry name" value="PHOSPHATE METABOLISM PROTEIN 7"/>
    <property type="match status" value="1"/>
</dbReference>
<dbReference type="InterPro" id="IPR027815">
    <property type="entry name" value="CSC1/OSCA1-like_cyt"/>
</dbReference>
<dbReference type="Pfam" id="PF02714">
    <property type="entry name" value="RSN1_7TM"/>
    <property type="match status" value="1"/>
</dbReference>
<feature type="region of interest" description="Disordered" evidence="7">
    <location>
        <begin position="824"/>
        <end position="859"/>
    </location>
</feature>
<dbReference type="GO" id="GO:0005227">
    <property type="term" value="F:calcium-activated cation channel activity"/>
    <property type="evidence" value="ECO:0000318"/>
    <property type="project" value="GO_Central"/>
</dbReference>
<evidence type="ECO:0008006" key="14">
    <source>
        <dbReference type="Google" id="ProtNLM"/>
    </source>
</evidence>
<dbReference type="FunCoup" id="F4NRC9">
    <property type="interactions" value="18"/>
</dbReference>
<dbReference type="Pfam" id="PF13967">
    <property type="entry name" value="RSN1_TM"/>
    <property type="match status" value="1"/>
</dbReference>
<dbReference type="Proteomes" id="UP000007241">
    <property type="component" value="Unassembled WGS sequence"/>
</dbReference>
<feature type="domain" description="CSC1/OSCA1-like N-terminal transmembrane" evidence="10">
    <location>
        <begin position="11"/>
        <end position="175"/>
    </location>
</feature>
<dbReference type="InterPro" id="IPR045122">
    <property type="entry name" value="Csc1-like"/>
</dbReference>
<feature type="transmembrane region" description="Helical" evidence="8">
    <location>
        <begin position="641"/>
        <end position="666"/>
    </location>
</feature>
<feature type="domain" description="CSC1/OSCA1-like 7TM region" evidence="9">
    <location>
        <begin position="385"/>
        <end position="659"/>
    </location>
</feature>
<feature type="transmembrane region" description="Helical" evidence="8">
    <location>
        <begin position="92"/>
        <end position="114"/>
    </location>
</feature>